<evidence type="ECO:0000256" key="7">
    <source>
        <dbReference type="ARBA" id="ARBA00023015"/>
    </source>
</evidence>
<dbReference type="PANTHER" id="PTHR24379">
    <property type="entry name" value="KRAB AND ZINC FINGER DOMAIN-CONTAINING"/>
    <property type="match status" value="1"/>
</dbReference>
<comment type="similarity">
    <text evidence="2">Belongs to the krueppel C2H2-type zinc-finger protein family.</text>
</comment>
<keyword evidence="10" id="KW-0539">Nucleus</keyword>
<feature type="compositionally biased region" description="Polar residues" evidence="12">
    <location>
        <begin position="37"/>
        <end position="51"/>
    </location>
</feature>
<feature type="region of interest" description="Disordered" evidence="12">
    <location>
        <begin position="223"/>
        <end position="292"/>
    </location>
</feature>
<dbReference type="GO" id="GO:0008270">
    <property type="term" value="F:zinc ion binding"/>
    <property type="evidence" value="ECO:0007669"/>
    <property type="project" value="UniProtKB-KW"/>
</dbReference>
<gene>
    <name evidence="14" type="ORF">BYL167_LOCUS27461</name>
</gene>
<dbReference type="PROSITE" id="PS00028">
    <property type="entry name" value="ZINC_FINGER_C2H2_1"/>
    <property type="match status" value="4"/>
</dbReference>
<feature type="domain" description="C2H2-type" evidence="13">
    <location>
        <begin position="206"/>
        <end position="234"/>
    </location>
</feature>
<protein>
    <recommendedName>
        <fullName evidence="13">C2H2-type domain-containing protein</fullName>
    </recommendedName>
</protein>
<evidence type="ECO:0000256" key="5">
    <source>
        <dbReference type="ARBA" id="ARBA00022771"/>
    </source>
</evidence>
<keyword evidence="8" id="KW-0238">DNA-binding</keyword>
<dbReference type="GO" id="GO:0000977">
    <property type="term" value="F:RNA polymerase II transcription regulatory region sequence-specific DNA binding"/>
    <property type="evidence" value="ECO:0007669"/>
    <property type="project" value="TreeGrafter"/>
</dbReference>
<dbReference type="SUPFAM" id="SSF57667">
    <property type="entry name" value="beta-beta-alpha zinc fingers"/>
    <property type="match status" value="2"/>
</dbReference>
<dbReference type="InterPro" id="IPR013087">
    <property type="entry name" value="Znf_C2H2_type"/>
</dbReference>
<dbReference type="GO" id="GO:0000981">
    <property type="term" value="F:DNA-binding transcription factor activity, RNA polymerase II-specific"/>
    <property type="evidence" value="ECO:0007669"/>
    <property type="project" value="TreeGrafter"/>
</dbReference>
<evidence type="ECO:0000256" key="8">
    <source>
        <dbReference type="ARBA" id="ARBA00023125"/>
    </source>
</evidence>
<dbReference type="SMART" id="SM00355">
    <property type="entry name" value="ZnF_C2H2"/>
    <property type="match status" value="5"/>
</dbReference>
<keyword evidence="3" id="KW-0479">Metal-binding</keyword>
<feature type="domain" description="C2H2-type" evidence="13">
    <location>
        <begin position="93"/>
        <end position="120"/>
    </location>
</feature>
<organism evidence="14 15">
    <name type="scientific">Rotaria magnacalcarata</name>
    <dbReference type="NCBI Taxonomy" id="392030"/>
    <lineage>
        <taxon>Eukaryota</taxon>
        <taxon>Metazoa</taxon>
        <taxon>Spiralia</taxon>
        <taxon>Gnathifera</taxon>
        <taxon>Rotifera</taxon>
        <taxon>Eurotatoria</taxon>
        <taxon>Bdelloidea</taxon>
        <taxon>Philodinida</taxon>
        <taxon>Philodinidae</taxon>
        <taxon>Rotaria</taxon>
    </lineage>
</organism>
<evidence type="ECO:0000256" key="2">
    <source>
        <dbReference type="ARBA" id="ARBA00006991"/>
    </source>
</evidence>
<dbReference type="FunFam" id="3.30.160.60:FF:001485">
    <property type="entry name" value="Krueppel-related zinc finger protein"/>
    <property type="match status" value="1"/>
</dbReference>
<name>A0A8S2TVF8_9BILA</name>
<evidence type="ECO:0000256" key="11">
    <source>
        <dbReference type="PROSITE-ProRule" id="PRU00042"/>
    </source>
</evidence>
<dbReference type="GO" id="GO:0005634">
    <property type="term" value="C:nucleus"/>
    <property type="evidence" value="ECO:0007669"/>
    <property type="project" value="UniProtKB-SubCell"/>
</dbReference>
<dbReference type="PANTHER" id="PTHR24379:SF127">
    <property type="entry name" value="BLOODY FINGERS-RELATED"/>
    <property type="match status" value="1"/>
</dbReference>
<dbReference type="FunFam" id="3.30.160.60:FF:000185">
    <property type="entry name" value="zinc finger protein 319"/>
    <property type="match status" value="1"/>
</dbReference>
<comment type="caution">
    <text evidence="14">The sequence shown here is derived from an EMBL/GenBank/DDBJ whole genome shotgun (WGS) entry which is preliminary data.</text>
</comment>
<dbReference type="Proteomes" id="UP000681967">
    <property type="component" value="Unassembled WGS sequence"/>
</dbReference>
<dbReference type="Gene3D" id="3.30.160.60">
    <property type="entry name" value="Classic Zinc Finger"/>
    <property type="match status" value="3"/>
</dbReference>
<evidence type="ECO:0000256" key="12">
    <source>
        <dbReference type="SAM" id="MobiDB-lite"/>
    </source>
</evidence>
<feature type="domain" description="C2H2-type" evidence="13">
    <location>
        <begin position="178"/>
        <end position="205"/>
    </location>
</feature>
<feature type="region of interest" description="Disordered" evidence="12">
    <location>
        <begin position="1"/>
        <end position="51"/>
    </location>
</feature>
<proteinExistence type="inferred from homology"/>
<evidence type="ECO:0000259" key="13">
    <source>
        <dbReference type="PROSITE" id="PS50157"/>
    </source>
</evidence>
<keyword evidence="4" id="KW-0677">Repeat</keyword>
<keyword evidence="5 11" id="KW-0863">Zinc-finger</keyword>
<reference evidence="14" key="1">
    <citation type="submission" date="2021-02" db="EMBL/GenBank/DDBJ databases">
        <authorList>
            <person name="Nowell W R."/>
        </authorList>
    </citation>
    <scope>NUCLEOTIDE SEQUENCE</scope>
</reference>
<evidence type="ECO:0000256" key="4">
    <source>
        <dbReference type="ARBA" id="ARBA00022737"/>
    </source>
</evidence>
<keyword evidence="6" id="KW-0862">Zinc</keyword>
<keyword evidence="7" id="KW-0805">Transcription regulation</keyword>
<dbReference type="AlphaFoldDB" id="A0A8S2TVF8"/>
<dbReference type="EMBL" id="CAJOBH010035531">
    <property type="protein sequence ID" value="CAF4300268.1"/>
    <property type="molecule type" value="Genomic_DNA"/>
</dbReference>
<feature type="compositionally biased region" description="Polar residues" evidence="12">
    <location>
        <begin position="67"/>
        <end position="85"/>
    </location>
</feature>
<evidence type="ECO:0000313" key="15">
    <source>
        <dbReference type="Proteomes" id="UP000681967"/>
    </source>
</evidence>
<evidence type="ECO:0000256" key="10">
    <source>
        <dbReference type="ARBA" id="ARBA00023242"/>
    </source>
</evidence>
<evidence type="ECO:0000256" key="3">
    <source>
        <dbReference type="ARBA" id="ARBA00022723"/>
    </source>
</evidence>
<evidence type="ECO:0000313" key="14">
    <source>
        <dbReference type="EMBL" id="CAF4300268.1"/>
    </source>
</evidence>
<dbReference type="Pfam" id="PF00096">
    <property type="entry name" value="zf-C2H2"/>
    <property type="match status" value="2"/>
</dbReference>
<evidence type="ECO:0000256" key="1">
    <source>
        <dbReference type="ARBA" id="ARBA00004123"/>
    </source>
</evidence>
<feature type="compositionally biased region" description="Polar residues" evidence="12">
    <location>
        <begin position="229"/>
        <end position="251"/>
    </location>
</feature>
<dbReference type="InterPro" id="IPR036236">
    <property type="entry name" value="Znf_C2H2_sf"/>
</dbReference>
<sequence>MAALIADPKEITTPNDSSVSLSSSFNRHSTVAKRQRIVTTGQYDSTNAQNNASMINLTQTTNDLLSSNHHQTTMNDDSNVNTNQRQQRKLDPRSCSECGKVLFSDKNLLLHCQTHAKNEKQCWICGVNDDSIKKHIINEHGNQKITNTGFKCQHCEKVFPVFADLETHTKEHSKKKPFECPICNKRFGQQGNLSCHLRIHSGVKPFTCAHCGKAFRHSNSLRRHARTVHSASRGLTTPNSLLPGSATSLSNDMKGESYDDVSSALMMPSDDGSSSAGDAPSPSMSNAQVDSD</sequence>
<feature type="domain" description="C2H2-type" evidence="13">
    <location>
        <begin position="150"/>
        <end position="177"/>
    </location>
</feature>
<feature type="compositionally biased region" description="Low complexity" evidence="12">
    <location>
        <begin position="266"/>
        <end position="285"/>
    </location>
</feature>
<keyword evidence="9" id="KW-0804">Transcription</keyword>
<accession>A0A8S2TVF8</accession>
<dbReference type="Pfam" id="PF13912">
    <property type="entry name" value="zf-C2H2_6"/>
    <property type="match status" value="1"/>
</dbReference>
<dbReference type="PROSITE" id="PS50157">
    <property type="entry name" value="ZINC_FINGER_C2H2_2"/>
    <property type="match status" value="4"/>
</dbReference>
<feature type="region of interest" description="Disordered" evidence="12">
    <location>
        <begin position="67"/>
        <end position="89"/>
    </location>
</feature>
<evidence type="ECO:0000256" key="6">
    <source>
        <dbReference type="ARBA" id="ARBA00022833"/>
    </source>
</evidence>
<comment type="subcellular location">
    <subcellularLocation>
        <location evidence="1">Nucleus</location>
    </subcellularLocation>
</comment>
<evidence type="ECO:0000256" key="9">
    <source>
        <dbReference type="ARBA" id="ARBA00023163"/>
    </source>
</evidence>